<dbReference type="SUPFAM" id="SSF111384">
    <property type="entry name" value="OmpH-like"/>
    <property type="match status" value="1"/>
</dbReference>
<organism evidence="4 5">
    <name type="scientific">Caulobacter rhizosphaerae</name>
    <dbReference type="NCBI Taxonomy" id="2010972"/>
    <lineage>
        <taxon>Bacteria</taxon>
        <taxon>Pseudomonadati</taxon>
        <taxon>Pseudomonadota</taxon>
        <taxon>Alphaproteobacteria</taxon>
        <taxon>Caulobacterales</taxon>
        <taxon>Caulobacteraceae</taxon>
        <taxon>Caulobacter</taxon>
    </lineage>
</organism>
<dbReference type="SMART" id="SM00935">
    <property type="entry name" value="OmpH"/>
    <property type="match status" value="1"/>
</dbReference>
<comment type="similarity">
    <text evidence="1">Belongs to the Skp family.</text>
</comment>
<evidence type="ECO:0000313" key="5">
    <source>
        <dbReference type="Proteomes" id="UP001262754"/>
    </source>
</evidence>
<feature type="signal peptide" evidence="3">
    <location>
        <begin position="1"/>
        <end position="24"/>
    </location>
</feature>
<dbReference type="InterPro" id="IPR024930">
    <property type="entry name" value="Skp_dom_sf"/>
</dbReference>
<evidence type="ECO:0000256" key="1">
    <source>
        <dbReference type="ARBA" id="ARBA00009091"/>
    </source>
</evidence>
<accession>A0ABU1MYS4</accession>
<evidence type="ECO:0000256" key="2">
    <source>
        <dbReference type="ARBA" id="ARBA00022729"/>
    </source>
</evidence>
<sequence>MTSKFLAATVSGLAALATASGAFAQATPPTAPAAPPVTHGAPIAGVCIFSSQGAVARSQVGKAVDARLKTIISQVNAELNAERTSLETDAKALDAKRATLDQSALEQQAAALQVRGNAFQRKGQLRQREVEATEQKQLARVYQELDPAIRQAYQAKTCSILIERESVLLGNPAMDITDSVVAAVDARIKTLTFDRERLDQAAPGAQALQPTTPKK</sequence>
<dbReference type="Proteomes" id="UP001262754">
    <property type="component" value="Unassembled WGS sequence"/>
</dbReference>
<dbReference type="InterPro" id="IPR005632">
    <property type="entry name" value="Chaperone_Skp"/>
</dbReference>
<proteinExistence type="inferred from homology"/>
<reference evidence="4 5" key="1">
    <citation type="submission" date="2023-07" db="EMBL/GenBank/DDBJ databases">
        <title>Sorghum-associated microbial communities from plants grown in Nebraska, USA.</title>
        <authorList>
            <person name="Schachtman D."/>
        </authorList>
    </citation>
    <scope>NUCLEOTIDE SEQUENCE [LARGE SCALE GENOMIC DNA]</scope>
    <source>
        <strain evidence="4 5">DS2154</strain>
    </source>
</reference>
<dbReference type="Pfam" id="PF03938">
    <property type="entry name" value="OmpH"/>
    <property type="match status" value="1"/>
</dbReference>
<dbReference type="RefSeq" id="WP_057184064.1">
    <property type="nucleotide sequence ID" value="NZ_BMLD01000006.1"/>
</dbReference>
<protein>
    <submittedName>
        <fullName evidence="4">Outer membrane protein</fullName>
    </submittedName>
</protein>
<keyword evidence="2 3" id="KW-0732">Signal</keyword>
<dbReference type="EMBL" id="JAVDRL010000005">
    <property type="protein sequence ID" value="MDR6531324.1"/>
    <property type="molecule type" value="Genomic_DNA"/>
</dbReference>
<keyword evidence="5" id="KW-1185">Reference proteome</keyword>
<dbReference type="PANTHER" id="PTHR35089">
    <property type="entry name" value="CHAPERONE PROTEIN SKP"/>
    <property type="match status" value="1"/>
</dbReference>
<feature type="chain" id="PRO_5046787253" evidence="3">
    <location>
        <begin position="25"/>
        <end position="215"/>
    </location>
</feature>
<comment type="caution">
    <text evidence="4">The sequence shown here is derived from an EMBL/GenBank/DDBJ whole genome shotgun (WGS) entry which is preliminary data.</text>
</comment>
<evidence type="ECO:0000256" key="3">
    <source>
        <dbReference type="SAM" id="SignalP"/>
    </source>
</evidence>
<dbReference type="PANTHER" id="PTHR35089:SF1">
    <property type="entry name" value="CHAPERONE PROTEIN SKP"/>
    <property type="match status" value="1"/>
</dbReference>
<evidence type="ECO:0000313" key="4">
    <source>
        <dbReference type="EMBL" id="MDR6531324.1"/>
    </source>
</evidence>
<name>A0ABU1MYS4_9CAUL</name>
<gene>
    <name evidence="4" type="ORF">J2800_002066</name>
</gene>
<dbReference type="Gene3D" id="3.30.910.20">
    <property type="entry name" value="Skp domain"/>
    <property type="match status" value="1"/>
</dbReference>